<dbReference type="PROSITE" id="PS50106">
    <property type="entry name" value="PDZ"/>
    <property type="match status" value="1"/>
</dbReference>
<comment type="catalytic activity">
    <reaction evidence="1">
        <text>Hydrolysis of proteins in presence of ATP.</text>
        <dbReference type="EC" id="3.4.21.53"/>
    </reaction>
</comment>
<dbReference type="PANTHER" id="PTHR10046">
    <property type="entry name" value="ATP DEPENDENT LON PROTEASE FAMILY MEMBER"/>
    <property type="match status" value="1"/>
</dbReference>
<protein>
    <recommendedName>
        <fullName evidence="1">endopeptidase La</fullName>
        <ecNumber evidence="1">3.4.21.53</ecNumber>
    </recommendedName>
</protein>
<keyword evidence="6" id="KW-1185">Reference proteome</keyword>
<dbReference type="EC" id="3.4.21.53" evidence="1"/>
<evidence type="ECO:0000256" key="1">
    <source>
        <dbReference type="PROSITE-ProRule" id="PRU01122"/>
    </source>
</evidence>
<dbReference type="Pfam" id="PF05362">
    <property type="entry name" value="Lon_C"/>
    <property type="match status" value="1"/>
</dbReference>
<dbReference type="InterPro" id="IPR014721">
    <property type="entry name" value="Ribsml_uS5_D2-typ_fold_subgr"/>
</dbReference>
<evidence type="ECO:0000259" key="4">
    <source>
        <dbReference type="PROSITE" id="PS51786"/>
    </source>
</evidence>
<gene>
    <name evidence="5" type="ORF">JOC74_000389</name>
</gene>
<feature type="active site" evidence="1">
    <location>
        <position position="282"/>
    </location>
</feature>
<dbReference type="Gene3D" id="3.30.230.10">
    <property type="match status" value="1"/>
</dbReference>
<keyword evidence="2" id="KW-0812">Transmembrane</keyword>
<dbReference type="InterPro" id="IPR027065">
    <property type="entry name" value="Lon_Prtase"/>
</dbReference>
<sequence>MNRKNLNRLARLVIIGIILCIALTFVKLPFYITQPGGATELQPLIQVEGGDKEAGSFSLMTVQVGPANPLTFLWAKIRPYHEIMPEANFKQEGETDDEYMKRQLQMMNSSQQSAIIAAYEKAGKDVKTTFNGVFASQIVSGMPAAGKIEVGDKIISIDGKSFTSSEELIRYVGNKKNGDTIKLTVERDNKKREIEMKLQAFKEDPKRVGMGVGLMTDQKVEVNPEINVKIEHIGGPSAGLMMTLEIYNQLTEGDETKGYHIAGTGTMDPKGNVGAIGGIKQKVVGADDAGNEIFFAPVDGGNYDDALVAAKDIKTKMKIVPVKTLDDALNYLNKLKPKSTRVRVLFS</sequence>
<feature type="active site" evidence="1">
    <location>
        <position position="237"/>
    </location>
</feature>
<dbReference type="SMART" id="SM00228">
    <property type="entry name" value="PDZ"/>
    <property type="match status" value="1"/>
</dbReference>
<keyword evidence="2" id="KW-1133">Transmembrane helix</keyword>
<feature type="domain" description="Lon proteolytic" evidence="4">
    <location>
        <begin position="231"/>
        <end position="335"/>
    </location>
</feature>
<feature type="domain" description="PDZ" evidence="3">
    <location>
        <begin position="103"/>
        <end position="189"/>
    </location>
</feature>
<dbReference type="SUPFAM" id="SSF50156">
    <property type="entry name" value="PDZ domain-like"/>
    <property type="match status" value="1"/>
</dbReference>
<evidence type="ECO:0000256" key="2">
    <source>
        <dbReference type="SAM" id="Phobius"/>
    </source>
</evidence>
<feature type="transmembrane region" description="Helical" evidence="2">
    <location>
        <begin position="12"/>
        <end position="32"/>
    </location>
</feature>
<accession>A0ABS4CRW0</accession>
<comment type="caution">
    <text evidence="5">The sequence shown here is derived from an EMBL/GenBank/DDBJ whole genome shotgun (WGS) entry which is preliminary data.</text>
</comment>
<keyword evidence="1" id="KW-0720">Serine protease</keyword>
<name>A0ABS4CRW0_9BACI</name>
<comment type="similarity">
    <text evidence="1">Belongs to the peptidase S16 family.</text>
</comment>
<dbReference type="EMBL" id="JAFDST010000001">
    <property type="protein sequence ID" value="MBP1079901.1"/>
    <property type="molecule type" value="Genomic_DNA"/>
</dbReference>
<evidence type="ECO:0000313" key="5">
    <source>
        <dbReference type="EMBL" id="MBP1079901.1"/>
    </source>
</evidence>
<dbReference type="PROSITE" id="PS51786">
    <property type="entry name" value="LON_PROTEOLYTIC"/>
    <property type="match status" value="1"/>
</dbReference>
<proteinExistence type="inferred from homology"/>
<evidence type="ECO:0000259" key="3">
    <source>
        <dbReference type="PROSITE" id="PS50106"/>
    </source>
</evidence>
<dbReference type="NCBIfam" id="NF041438">
    <property type="entry name" value="SepM_fam_S16"/>
    <property type="match status" value="1"/>
</dbReference>
<organism evidence="5 6">
    <name type="scientific">Bacillus capparidis</name>
    <dbReference type="NCBI Taxonomy" id="1840411"/>
    <lineage>
        <taxon>Bacteria</taxon>
        <taxon>Bacillati</taxon>
        <taxon>Bacillota</taxon>
        <taxon>Bacilli</taxon>
        <taxon>Bacillales</taxon>
        <taxon>Bacillaceae</taxon>
        <taxon>Bacillus</taxon>
    </lineage>
</organism>
<dbReference type="InterPro" id="IPR008269">
    <property type="entry name" value="Lon_proteolytic"/>
</dbReference>
<dbReference type="RefSeq" id="WP_211086027.1">
    <property type="nucleotide sequence ID" value="NZ_JAFDST010000001.1"/>
</dbReference>
<dbReference type="InterPro" id="IPR001478">
    <property type="entry name" value="PDZ"/>
</dbReference>
<dbReference type="Pfam" id="PF13180">
    <property type="entry name" value="PDZ_2"/>
    <property type="match status" value="1"/>
</dbReference>
<dbReference type="SUPFAM" id="SSF54211">
    <property type="entry name" value="Ribosomal protein S5 domain 2-like"/>
    <property type="match status" value="1"/>
</dbReference>
<keyword evidence="1" id="KW-0645">Protease</keyword>
<dbReference type="InterPro" id="IPR020568">
    <property type="entry name" value="Ribosomal_Su5_D2-typ_SF"/>
</dbReference>
<dbReference type="Proteomes" id="UP000674416">
    <property type="component" value="Unassembled WGS sequence"/>
</dbReference>
<keyword evidence="1" id="KW-0378">Hydrolase</keyword>
<reference evidence="5 6" key="1">
    <citation type="submission" date="2021-01" db="EMBL/GenBank/DDBJ databases">
        <title>Genomic Encyclopedia of Type Strains, Phase IV (KMG-IV): sequencing the most valuable type-strain genomes for metagenomic binning, comparative biology and taxonomic classification.</title>
        <authorList>
            <person name="Goeker M."/>
        </authorList>
    </citation>
    <scope>NUCLEOTIDE SEQUENCE [LARGE SCALE GENOMIC DNA]</scope>
    <source>
        <strain evidence="5 6">DSM 103394</strain>
    </source>
</reference>
<dbReference type="InterPro" id="IPR036034">
    <property type="entry name" value="PDZ_sf"/>
</dbReference>
<keyword evidence="2" id="KW-0472">Membrane</keyword>
<evidence type="ECO:0000313" key="6">
    <source>
        <dbReference type="Proteomes" id="UP000674416"/>
    </source>
</evidence>